<feature type="domain" description="Trichome birefringence-like C-terminal" evidence="2">
    <location>
        <begin position="2"/>
        <end position="116"/>
    </location>
</feature>
<feature type="domain" description="Trichome birefringence-like C-terminal" evidence="2">
    <location>
        <begin position="123"/>
        <end position="256"/>
    </location>
</feature>
<reference evidence="3 4" key="1">
    <citation type="journal article" date="2023" name="Plants (Basel)">
        <title>Bridging the Gap: Combining Genomics and Transcriptomics Approaches to Understand Stylosanthes scabra, an Orphan Legume from the Brazilian Caatinga.</title>
        <authorList>
            <person name="Ferreira-Neto J.R.C."/>
            <person name="da Silva M.D."/>
            <person name="Binneck E."/>
            <person name="de Melo N.F."/>
            <person name="da Silva R.H."/>
            <person name="de Melo A.L.T.M."/>
            <person name="Pandolfi V."/>
            <person name="Bustamante F.O."/>
            <person name="Brasileiro-Vidal A.C."/>
            <person name="Benko-Iseppon A.M."/>
        </authorList>
    </citation>
    <scope>NUCLEOTIDE SEQUENCE [LARGE SCALE GENOMIC DNA]</scope>
    <source>
        <tissue evidence="3">Leaves</tissue>
    </source>
</reference>
<organism evidence="3 4">
    <name type="scientific">Stylosanthes scabra</name>
    <dbReference type="NCBI Taxonomy" id="79078"/>
    <lineage>
        <taxon>Eukaryota</taxon>
        <taxon>Viridiplantae</taxon>
        <taxon>Streptophyta</taxon>
        <taxon>Embryophyta</taxon>
        <taxon>Tracheophyta</taxon>
        <taxon>Spermatophyta</taxon>
        <taxon>Magnoliopsida</taxon>
        <taxon>eudicotyledons</taxon>
        <taxon>Gunneridae</taxon>
        <taxon>Pentapetalae</taxon>
        <taxon>rosids</taxon>
        <taxon>fabids</taxon>
        <taxon>Fabales</taxon>
        <taxon>Fabaceae</taxon>
        <taxon>Papilionoideae</taxon>
        <taxon>50 kb inversion clade</taxon>
        <taxon>dalbergioids sensu lato</taxon>
        <taxon>Dalbergieae</taxon>
        <taxon>Pterocarpus clade</taxon>
        <taxon>Stylosanthes</taxon>
    </lineage>
</organism>
<evidence type="ECO:0000313" key="3">
    <source>
        <dbReference type="EMBL" id="MED6156078.1"/>
    </source>
</evidence>
<dbReference type="InterPro" id="IPR029962">
    <property type="entry name" value="TBL"/>
</dbReference>
<dbReference type="InterPro" id="IPR026057">
    <property type="entry name" value="TBL_C"/>
</dbReference>
<dbReference type="PANTHER" id="PTHR32285:SF62">
    <property type="entry name" value="PROTEIN TRICHOME BIREFRINGENCE-LIKE 33"/>
    <property type="match status" value="1"/>
</dbReference>
<dbReference type="Proteomes" id="UP001341840">
    <property type="component" value="Unassembled WGS sequence"/>
</dbReference>
<dbReference type="EMBL" id="JASCZI010120856">
    <property type="protein sequence ID" value="MED6156078.1"/>
    <property type="molecule type" value="Genomic_DNA"/>
</dbReference>
<accession>A0ABU6U8L0</accession>
<keyword evidence="4" id="KW-1185">Reference proteome</keyword>
<evidence type="ECO:0000259" key="2">
    <source>
        <dbReference type="Pfam" id="PF13839"/>
    </source>
</evidence>
<dbReference type="PANTHER" id="PTHR32285">
    <property type="entry name" value="PROTEIN TRICHOME BIREFRINGENCE-LIKE 9-RELATED"/>
    <property type="match status" value="1"/>
</dbReference>
<protein>
    <submittedName>
        <fullName evidence="3">Protein trichome birefringence-like 33</fullName>
    </submittedName>
</protein>
<comment type="similarity">
    <text evidence="1">Belongs to the PC-esterase family. TBL subfamily.</text>
</comment>
<sequence>MMLETLRGKRMMFVGDSLNRGQFVSFVCLLHQLIPEDQKSMQSFDHDSLTVFTAKEYNATIEFYWAPFLLESNSDNAVVHRISDRVVRKGSINKHGRHWKNVDIMVFNTYLWWMTGLNMKIFMLRWVKLNMDPKKTRVFFTTMSPSHQKSIDWGGEAGKNCYNETSMIEDPNYWGSDSRKSIMQVIGQVFKKSKVPITLLNITQLSSYRKDAHTSIYKKQWSPLTPEQLANPVSYADCVHWCLPGLQDTWNELLFAKLFYP</sequence>
<name>A0ABU6U8L0_9FABA</name>
<evidence type="ECO:0000256" key="1">
    <source>
        <dbReference type="ARBA" id="ARBA00007727"/>
    </source>
</evidence>
<evidence type="ECO:0000313" key="4">
    <source>
        <dbReference type="Proteomes" id="UP001341840"/>
    </source>
</evidence>
<proteinExistence type="inferred from homology"/>
<dbReference type="Pfam" id="PF13839">
    <property type="entry name" value="PC-Esterase"/>
    <property type="match status" value="2"/>
</dbReference>
<comment type="caution">
    <text evidence="3">The sequence shown here is derived from an EMBL/GenBank/DDBJ whole genome shotgun (WGS) entry which is preliminary data.</text>
</comment>
<gene>
    <name evidence="3" type="primary">TBL33_1</name>
    <name evidence="3" type="ORF">PIB30_011276</name>
</gene>